<comment type="caution">
    <text evidence="2">The sequence shown here is derived from an EMBL/GenBank/DDBJ whole genome shotgun (WGS) entry which is preliminary data.</text>
</comment>
<protein>
    <submittedName>
        <fullName evidence="2">Uncharacterized protein</fullName>
    </submittedName>
</protein>
<dbReference type="AlphaFoldDB" id="A0A9W6F5R3"/>
<name>A0A9W6F5R3_9CHLO</name>
<dbReference type="EMBL" id="BRXU01000018">
    <property type="protein sequence ID" value="GLC57284.1"/>
    <property type="molecule type" value="Genomic_DNA"/>
</dbReference>
<sequence>MVDVTTDQLREHTLAEAVERDRPLLDDQQGTPFHTADKEGGTKSPSSSSPRASTAGGGGLQGGGHGL</sequence>
<proteinExistence type="predicted"/>
<feature type="compositionally biased region" description="Basic and acidic residues" evidence="1">
    <location>
        <begin position="8"/>
        <end position="25"/>
    </location>
</feature>
<dbReference type="Proteomes" id="UP001165080">
    <property type="component" value="Unassembled WGS sequence"/>
</dbReference>
<evidence type="ECO:0000313" key="3">
    <source>
        <dbReference type="Proteomes" id="UP001165080"/>
    </source>
</evidence>
<keyword evidence="3" id="KW-1185">Reference proteome</keyword>
<feature type="compositionally biased region" description="Low complexity" evidence="1">
    <location>
        <begin position="42"/>
        <end position="54"/>
    </location>
</feature>
<gene>
    <name evidence="2" type="primary">PLEST007985</name>
    <name evidence="2" type="ORF">PLESTB_001207600</name>
</gene>
<evidence type="ECO:0000313" key="2">
    <source>
        <dbReference type="EMBL" id="GLC57284.1"/>
    </source>
</evidence>
<evidence type="ECO:0000256" key="1">
    <source>
        <dbReference type="SAM" id="MobiDB-lite"/>
    </source>
</evidence>
<reference evidence="2 3" key="1">
    <citation type="journal article" date="2023" name="Commun. Biol.">
        <title>Reorganization of the ancestral sex-determining regions during the evolution of trioecy in Pleodorina starrii.</title>
        <authorList>
            <person name="Takahashi K."/>
            <person name="Suzuki S."/>
            <person name="Kawai-Toyooka H."/>
            <person name="Yamamoto K."/>
            <person name="Hamaji T."/>
            <person name="Ootsuki R."/>
            <person name="Yamaguchi H."/>
            <person name="Kawachi M."/>
            <person name="Higashiyama T."/>
            <person name="Nozaki H."/>
        </authorList>
    </citation>
    <scope>NUCLEOTIDE SEQUENCE [LARGE SCALE GENOMIC DNA]</scope>
    <source>
        <strain evidence="2 3">NIES-4479</strain>
    </source>
</reference>
<accession>A0A9W6F5R3</accession>
<feature type="compositionally biased region" description="Gly residues" evidence="1">
    <location>
        <begin position="55"/>
        <end position="67"/>
    </location>
</feature>
<feature type="region of interest" description="Disordered" evidence="1">
    <location>
        <begin position="1"/>
        <end position="67"/>
    </location>
</feature>
<organism evidence="2 3">
    <name type="scientific">Pleodorina starrii</name>
    <dbReference type="NCBI Taxonomy" id="330485"/>
    <lineage>
        <taxon>Eukaryota</taxon>
        <taxon>Viridiplantae</taxon>
        <taxon>Chlorophyta</taxon>
        <taxon>core chlorophytes</taxon>
        <taxon>Chlorophyceae</taxon>
        <taxon>CS clade</taxon>
        <taxon>Chlamydomonadales</taxon>
        <taxon>Volvocaceae</taxon>
        <taxon>Pleodorina</taxon>
    </lineage>
</organism>